<dbReference type="SUPFAM" id="SSF50978">
    <property type="entry name" value="WD40 repeat-like"/>
    <property type="match status" value="2"/>
</dbReference>
<dbReference type="PROSITE" id="PS50082">
    <property type="entry name" value="WD_REPEATS_2"/>
    <property type="match status" value="2"/>
</dbReference>
<dbReference type="PANTHER" id="PTHR45532">
    <property type="entry name" value="WD REPEAT-CONTAINING PROTEIN 97"/>
    <property type="match status" value="1"/>
</dbReference>
<keyword evidence="4" id="KW-1185">Reference proteome</keyword>
<proteinExistence type="predicted"/>
<feature type="compositionally biased region" description="Basic residues" evidence="2">
    <location>
        <begin position="1353"/>
        <end position="1363"/>
    </location>
</feature>
<dbReference type="Proteomes" id="UP000274922">
    <property type="component" value="Unassembled WGS sequence"/>
</dbReference>
<feature type="repeat" description="WD" evidence="1">
    <location>
        <begin position="420"/>
        <end position="452"/>
    </location>
</feature>
<reference evidence="4" key="1">
    <citation type="journal article" date="2018" name="Nat. Microbiol.">
        <title>Leveraging single-cell genomics to expand the fungal tree of life.</title>
        <authorList>
            <person name="Ahrendt S.R."/>
            <person name="Quandt C.A."/>
            <person name="Ciobanu D."/>
            <person name="Clum A."/>
            <person name="Salamov A."/>
            <person name="Andreopoulos B."/>
            <person name="Cheng J.F."/>
            <person name="Woyke T."/>
            <person name="Pelin A."/>
            <person name="Henrissat B."/>
            <person name="Reynolds N.K."/>
            <person name="Benny G.L."/>
            <person name="Smith M.E."/>
            <person name="James T.Y."/>
            <person name="Grigoriev I.V."/>
        </authorList>
    </citation>
    <scope>NUCLEOTIDE SEQUENCE [LARGE SCALE GENOMIC DNA]</scope>
    <source>
        <strain evidence="4">ATCC 52028</strain>
    </source>
</reference>
<evidence type="ECO:0000313" key="3">
    <source>
        <dbReference type="EMBL" id="RKP00699.1"/>
    </source>
</evidence>
<feature type="compositionally biased region" description="Acidic residues" evidence="2">
    <location>
        <begin position="1174"/>
        <end position="1185"/>
    </location>
</feature>
<feature type="region of interest" description="Disordered" evidence="2">
    <location>
        <begin position="127"/>
        <end position="187"/>
    </location>
</feature>
<dbReference type="PANTHER" id="PTHR45532:SF1">
    <property type="entry name" value="WD REPEAT-CONTAINING PROTEIN 97"/>
    <property type="match status" value="1"/>
</dbReference>
<gene>
    <name evidence="3" type="ORF">CXG81DRAFT_26604</name>
</gene>
<dbReference type="STRING" id="1555241.A0A4V1IUI7"/>
<dbReference type="Gene3D" id="2.130.10.10">
    <property type="entry name" value="YVTN repeat-like/Quinoprotein amine dehydrogenase"/>
    <property type="match status" value="2"/>
</dbReference>
<dbReference type="SMART" id="SM00320">
    <property type="entry name" value="WD40"/>
    <property type="match status" value="5"/>
</dbReference>
<evidence type="ECO:0000256" key="1">
    <source>
        <dbReference type="PROSITE-ProRule" id="PRU00221"/>
    </source>
</evidence>
<accession>A0A4V1IUI7</accession>
<evidence type="ECO:0000256" key="2">
    <source>
        <dbReference type="SAM" id="MobiDB-lite"/>
    </source>
</evidence>
<keyword evidence="1" id="KW-0853">WD repeat</keyword>
<name>A0A4V1IUI7_9FUNG</name>
<feature type="compositionally biased region" description="Acidic residues" evidence="2">
    <location>
        <begin position="133"/>
        <end position="146"/>
    </location>
</feature>
<evidence type="ECO:0000313" key="4">
    <source>
        <dbReference type="Proteomes" id="UP000274922"/>
    </source>
</evidence>
<feature type="repeat" description="WD" evidence="1">
    <location>
        <begin position="461"/>
        <end position="505"/>
    </location>
</feature>
<protein>
    <submittedName>
        <fullName evidence="3">Uncharacterized protein</fullName>
    </submittedName>
</protein>
<feature type="compositionally biased region" description="Low complexity" evidence="2">
    <location>
        <begin position="970"/>
        <end position="986"/>
    </location>
</feature>
<sequence length="2014" mass="216360">MLHTGTGTGTGTDANADGGATSGWQSADDDAGDAVRLAAGRRLHARVLPVPASAIADTELDAAGPGGGGASAAADHAARLGRLARSESTERLLQRHAHEIEEGLGGARRLTDDRAYDPTLPYDAATALNDASCSDDEDDPGDDDNDAAAASTAAAVDEDPDGRHDPAAASAGERGTRPPSGSAGGHRAAAFRRMVNPPLQPWAALQQLLTAQHQPHASRNAGGRAMQGHVALPYGFHLCRQMPLPKPQLRKVLHLANGQIATLEGNRVTRWRSGIRSHTRDLGGNPRNRQGVTCWCYARKWGLIIVGTLRMDIKCYSGALEECGEFAHPSPVLCVYFREDSDDLIVGTVGGVRIYHVEKQIRRSKMTFSISQPPIVLDNDLDVWVSSLAMVHDPLVLIAAGDTSVLSYSLHSHREIARITNIHDLSITAILWIPVLNALVTGSRDTTIKIWNSQLNLLYLLSGHVAPITGLASFGPAYAKPWFVSCSSDSTLRIWNADLGQCIYRMGLPQPCVDIQIDQAAPHAGTSVGGGVSSPVILTACPSLVQSWQFDRSFTIFNYTVNPSIFLMPAGSGALCALAHDGSFRLIGAQTGATLAVSLPGLTDDEVVDTGVAISAGLIYMLLRHGRVNVVSKHSNPCKLVYSWVPRIDGRVCCLVRFIPAEADDALYFIAGMSDGQVGFLNGKTGEPLGLMQVHAAAVVAMAINGHGNRLYTSAQDERTIKVWTVHNNGPPRRSSDTPLLTHVGTIDLQTIELARYHGSVTRMVWDDGLGQLGIMEDGGQLLLTGPKNTLMTPAKDEAHLKPITGIACMAGLGIWVSSSLDGLVKVWASENVALQREIHFGEPIHAITFLNDRGDIAVALEGLVAVVRVEDYMPTQYVAKLIKLPVTDEPEPLPTTFNKELDFWGEFHPADLPRANREHVPVAPAPMAEASDRDAERQRQFEQMLQYIEQIRSQRVQMNIALHPPVPLSAGSRPAGSGRSQSGRASNATLFGRMSGHMGKPLKYGEAWNASFLTDDDDDDDALAAMHPHHTPRDDDVKYGGIENLVENQHSTALQKLESLAWIKANKKGAVKPDPLIVFDESRRPNSALVRTGSGTRLTEDEIIRRQLAETEHHKQRERGRRRELLQQRIARLRASDKASDATKALPLPPHPRDPGSGPGSGPRGRHGNHHDDDDDDALEPTEESDQRVTILGARPAGGRAPTSSTGAAPRATGLLHGARSTASLHALVDVDSEDDLLVMTQHNARVKALNAPRVAHFVSRAPVKAPDDPAGAAGRASVIVGSRRRAVPDGTAGRPDGSEGRSDAAEADDLDGDRADDQPLRPTSDAAFEPSPTLLNDRRRQGKPSRGSKSTYKRSPRRAPRMRHDDDDDSGDNVDGSDSGADDDDDAKHSSRDAQSTRGKPGQRSADAASTRSKRRAKPGDPPASSRKSKKETAATQAEIESIAVAARDAQKAKREQDAARDRADRAQKRYHARLLAKGQTPGDTAIADGYAPATSYEDDGTIAARGNGLLPGMQAPRPPTMGAAPHPGSSLPAPLSPFWKQEARYVHHLRRQPPVRAAPSPPKRSDALAMVGGPTALGATVRLPFVDGHGGHMGPFAAPDAPALLDTAATVPEWSAAVDQSVHLARVPLSVQERMAWSLIEQLAAPGAKTRLALASDDPHDAANGTKIVWQEFRSEFPTVCPNFWVPRPTESMVTLRNIMNTLFQALHGAHSDEAVAACNMLLYFYRVFRDDLGCSVEDIILPQLPFLEHGSPALRRQICENLIGYGYYSNEIIYALIMCLFDADASVRAAAARAVAAVGISTTSALAHAMERLHIAPFKPGHSGIHHFPLGASEALDRMALAHRLALDDERDGLRQRVVAWLPDLETVAAIATPEVVPPVRPSSAMARLEAHRLAAAATAAANASAGAGVSANISANTNGNVQWPPSKAPLASHPGMIVKLGAAKWPTPARTPAMQPQHAQQRPNMRADMQLIRTGMLRSHAQRRVLVPIRVIARAPEVPERTLESPFIE</sequence>
<dbReference type="Gene3D" id="1.25.10.10">
    <property type="entry name" value="Leucine-rich Repeat Variant"/>
    <property type="match status" value="1"/>
</dbReference>
<dbReference type="PROSITE" id="PS50294">
    <property type="entry name" value="WD_REPEATS_REGION"/>
    <property type="match status" value="1"/>
</dbReference>
<feature type="region of interest" description="Disordered" evidence="2">
    <location>
        <begin position="1265"/>
        <end position="1532"/>
    </location>
</feature>
<organism evidence="3 4">
    <name type="scientific">Caulochytrium protostelioides</name>
    <dbReference type="NCBI Taxonomy" id="1555241"/>
    <lineage>
        <taxon>Eukaryota</taxon>
        <taxon>Fungi</taxon>
        <taxon>Fungi incertae sedis</taxon>
        <taxon>Chytridiomycota</taxon>
        <taxon>Chytridiomycota incertae sedis</taxon>
        <taxon>Chytridiomycetes</taxon>
        <taxon>Caulochytriales</taxon>
        <taxon>Caulochytriaceae</taxon>
        <taxon>Caulochytrium</taxon>
    </lineage>
</organism>
<dbReference type="InterPro" id="IPR011989">
    <property type="entry name" value="ARM-like"/>
</dbReference>
<dbReference type="InterPro" id="IPR001680">
    <property type="entry name" value="WD40_rpt"/>
</dbReference>
<dbReference type="OrthoDB" id="6262491at2759"/>
<dbReference type="SUPFAM" id="SSF48371">
    <property type="entry name" value="ARM repeat"/>
    <property type="match status" value="1"/>
</dbReference>
<feature type="region of interest" description="Disordered" evidence="2">
    <location>
        <begin position="1"/>
        <end position="30"/>
    </location>
</feature>
<dbReference type="InterPro" id="IPR036322">
    <property type="entry name" value="WD40_repeat_dom_sf"/>
</dbReference>
<dbReference type="InterPro" id="IPR015943">
    <property type="entry name" value="WD40/YVTN_repeat-like_dom_sf"/>
</dbReference>
<feature type="region of interest" description="Disordered" evidence="2">
    <location>
        <begin position="1194"/>
        <end position="1213"/>
    </location>
</feature>
<dbReference type="EMBL" id="ML014203">
    <property type="protein sequence ID" value="RKP00699.1"/>
    <property type="molecule type" value="Genomic_DNA"/>
</dbReference>
<feature type="compositionally biased region" description="Gly residues" evidence="2">
    <location>
        <begin position="1"/>
        <end position="10"/>
    </location>
</feature>
<feature type="region of interest" description="Disordered" evidence="2">
    <location>
        <begin position="966"/>
        <end position="986"/>
    </location>
</feature>
<feature type="compositionally biased region" description="Basic and acidic residues" evidence="2">
    <location>
        <begin position="1451"/>
        <end position="1470"/>
    </location>
</feature>
<feature type="region of interest" description="Disordered" evidence="2">
    <location>
        <begin position="1134"/>
        <end position="1188"/>
    </location>
</feature>
<dbReference type="Pfam" id="PF00400">
    <property type="entry name" value="WD40"/>
    <property type="match status" value="2"/>
</dbReference>
<dbReference type="InterPro" id="IPR016024">
    <property type="entry name" value="ARM-type_fold"/>
</dbReference>